<proteinExistence type="predicted"/>
<organism evidence="2 3">
    <name type="scientific">Lophiostoma macrostomum CBS 122681</name>
    <dbReference type="NCBI Taxonomy" id="1314788"/>
    <lineage>
        <taxon>Eukaryota</taxon>
        <taxon>Fungi</taxon>
        <taxon>Dikarya</taxon>
        <taxon>Ascomycota</taxon>
        <taxon>Pezizomycotina</taxon>
        <taxon>Dothideomycetes</taxon>
        <taxon>Pleosporomycetidae</taxon>
        <taxon>Pleosporales</taxon>
        <taxon>Lophiostomataceae</taxon>
        <taxon>Lophiostoma</taxon>
    </lineage>
</organism>
<evidence type="ECO:0000313" key="3">
    <source>
        <dbReference type="Proteomes" id="UP000799324"/>
    </source>
</evidence>
<feature type="region of interest" description="Disordered" evidence="1">
    <location>
        <begin position="95"/>
        <end position="129"/>
    </location>
</feature>
<feature type="compositionally biased region" description="Basic and acidic residues" evidence="1">
    <location>
        <begin position="19"/>
        <end position="44"/>
    </location>
</feature>
<feature type="compositionally biased region" description="Polar residues" evidence="1">
    <location>
        <begin position="49"/>
        <end position="60"/>
    </location>
</feature>
<name>A0A6A6TAA0_9PLEO</name>
<gene>
    <name evidence="2" type="ORF">K491DRAFT_399104</name>
</gene>
<dbReference type="EMBL" id="MU004339">
    <property type="protein sequence ID" value="KAF2656237.1"/>
    <property type="molecule type" value="Genomic_DNA"/>
</dbReference>
<sequence>MVGTHQVRAEVAGGGVVDAGRKVSEHHNGAEKSWGERRGEREGGECEMSSEQAWKQGNESGRTKGSIFRIRLARRDSACRIHRTVHRRQLSHRWRAAATGTAQASRRGCQSQDSPTRRDLHAGLLMPPPTSHRVQCCNEHHQSQFGSIDQRQRIRVQFMHTAR</sequence>
<keyword evidence="3" id="KW-1185">Reference proteome</keyword>
<evidence type="ECO:0000313" key="2">
    <source>
        <dbReference type="EMBL" id="KAF2656237.1"/>
    </source>
</evidence>
<evidence type="ECO:0000256" key="1">
    <source>
        <dbReference type="SAM" id="MobiDB-lite"/>
    </source>
</evidence>
<dbReference type="Proteomes" id="UP000799324">
    <property type="component" value="Unassembled WGS sequence"/>
</dbReference>
<reference evidence="2" key="1">
    <citation type="journal article" date="2020" name="Stud. Mycol.">
        <title>101 Dothideomycetes genomes: a test case for predicting lifestyles and emergence of pathogens.</title>
        <authorList>
            <person name="Haridas S."/>
            <person name="Albert R."/>
            <person name="Binder M."/>
            <person name="Bloem J."/>
            <person name="Labutti K."/>
            <person name="Salamov A."/>
            <person name="Andreopoulos B."/>
            <person name="Baker S."/>
            <person name="Barry K."/>
            <person name="Bills G."/>
            <person name="Bluhm B."/>
            <person name="Cannon C."/>
            <person name="Castanera R."/>
            <person name="Culley D."/>
            <person name="Daum C."/>
            <person name="Ezra D."/>
            <person name="Gonzalez J."/>
            <person name="Henrissat B."/>
            <person name="Kuo A."/>
            <person name="Liang C."/>
            <person name="Lipzen A."/>
            <person name="Lutzoni F."/>
            <person name="Magnuson J."/>
            <person name="Mondo S."/>
            <person name="Nolan M."/>
            <person name="Ohm R."/>
            <person name="Pangilinan J."/>
            <person name="Park H.-J."/>
            <person name="Ramirez L."/>
            <person name="Alfaro M."/>
            <person name="Sun H."/>
            <person name="Tritt A."/>
            <person name="Yoshinaga Y."/>
            <person name="Zwiers L.-H."/>
            <person name="Turgeon B."/>
            <person name="Goodwin S."/>
            <person name="Spatafora J."/>
            <person name="Crous P."/>
            <person name="Grigoriev I."/>
        </authorList>
    </citation>
    <scope>NUCLEOTIDE SEQUENCE</scope>
    <source>
        <strain evidence="2">CBS 122681</strain>
    </source>
</reference>
<dbReference type="AlphaFoldDB" id="A0A6A6TAA0"/>
<accession>A0A6A6TAA0</accession>
<feature type="region of interest" description="Disordered" evidence="1">
    <location>
        <begin position="1"/>
        <end position="63"/>
    </location>
</feature>
<feature type="compositionally biased region" description="Polar residues" evidence="1">
    <location>
        <begin position="100"/>
        <end position="114"/>
    </location>
</feature>
<protein>
    <submittedName>
        <fullName evidence="2">Uncharacterized protein</fullName>
    </submittedName>
</protein>